<protein>
    <submittedName>
        <fullName evidence="2">Uncharacterized protein</fullName>
    </submittedName>
</protein>
<organism evidence="2 3">
    <name type="scientific">Platanthera guangdongensis</name>
    <dbReference type="NCBI Taxonomy" id="2320717"/>
    <lineage>
        <taxon>Eukaryota</taxon>
        <taxon>Viridiplantae</taxon>
        <taxon>Streptophyta</taxon>
        <taxon>Embryophyta</taxon>
        <taxon>Tracheophyta</taxon>
        <taxon>Spermatophyta</taxon>
        <taxon>Magnoliopsida</taxon>
        <taxon>Liliopsida</taxon>
        <taxon>Asparagales</taxon>
        <taxon>Orchidaceae</taxon>
        <taxon>Orchidoideae</taxon>
        <taxon>Orchideae</taxon>
        <taxon>Orchidinae</taxon>
        <taxon>Platanthera</taxon>
    </lineage>
</organism>
<sequence>MEQPGLAPFLGAAQLHWLLRSAPRNSISKLEFGAAEFISSVRQERINAELELGLRMYKSRSTLVLGHLVPKSGGSDLVVMSPGHLRFYGSTLGFLFPDHQSASCLSLPLPRRFAPLRPPSISGHRSASGLRPVAIINLRLRLGSSSGISSLPTLFLSIDPLSTTIDLTPPQALLQALRYVRLESQNDLNFSFSCKRDKGAGFEAVWLKTIKNSGPCAKAWGSTTRKACTGTGREAERRGGRHRDAAWHAFVSVFFLREEEADANGATLVVQTDAAGQCRGRQSSDQRSDGRIPWIPNHHYLSKVAH</sequence>
<evidence type="ECO:0000313" key="2">
    <source>
        <dbReference type="EMBL" id="KAK8964872.1"/>
    </source>
</evidence>
<keyword evidence="3" id="KW-1185">Reference proteome</keyword>
<dbReference type="Proteomes" id="UP001412067">
    <property type="component" value="Unassembled WGS sequence"/>
</dbReference>
<dbReference type="EMBL" id="JBBWWR010000006">
    <property type="protein sequence ID" value="KAK8964872.1"/>
    <property type="molecule type" value="Genomic_DNA"/>
</dbReference>
<reference evidence="2 3" key="1">
    <citation type="journal article" date="2022" name="Nat. Plants">
        <title>Genomes of leafy and leafless Platanthera orchids illuminate the evolution of mycoheterotrophy.</title>
        <authorList>
            <person name="Li M.H."/>
            <person name="Liu K.W."/>
            <person name="Li Z."/>
            <person name="Lu H.C."/>
            <person name="Ye Q.L."/>
            <person name="Zhang D."/>
            <person name="Wang J.Y."/>
            <person name="Li Y.F."/>
            <person name="Zhong Z.M."/>
            <person name="Liu X."/>
            <person name="Yu X."/>
            <person name="Liu D.K."/>
            <person name="Tu X.D."/>
            <person name="Liu B."/>
            <person name="Hao Y."/>
            <person name="Liao X.Y."/>
            <person name="Jiang Y.T."/>
            <person name="Sun W.H."/>
            <person name="Chen J."/>
            <person name="Chen Y.Q."/>
            <person name="Ai Y."/>
            <person name="Zhai J.W."/>
            <person name="Wu S.S."/>
            <person name="Zhou Z."/>
            <person name="Hsiao Y.Y."/>
            <person name="Wu W.L."/>
            <person name="Chen Y.Y."/>
            <person name="Lin Y.F."/>
            <person name="Hsu J.L."/>
            <person name="Li C.Y."/>
            <person name="Wang Z.W."/>
            <person name="Zhao X."/>
            <person name="Zhong W.Y."/>
            <person name="Ma X.K."/>
            <person name="Ma L."/>
            <person name="Huang J."/>
            <person name="Chen G.Z."/>
            <person name="Huang M.Z."/>
            <person name="Huang L."/>
            <person name="Peng D.H."/>
            <person name="Luo Y.B."/>
            <person name="Zou S.Q."/>
            <person name="Chen S.P."/>
            <person name="Lan S."/>
            <person name="Tsai W.C."/>
            <person name="Van de Peer Y."/>
            <person name="Liu Z.J."/>
        </authorList>
    </citation>
    <scope>NUCLEOTIDE SEQUENCE [LARGE SCALE GENOMIC DNA]</scope>
    <source>
        <strain evidence="2">Lor288</strain>
    </source>
</reference>
<accession>A0ABR2ML75</accession>
<evidence type="ECO:0000313" key="3">
    <source>
        <dbReference type="Proteomes" id="UP001412067"/>
    </source>
</evidence>
<comment type="caution">
    <text evidence="2">The sequence shown here is derived from an EMBL/GenBank/DDBJ whole genome shotgun (WGS) entry which is preliminary data.</text>
</comment>
<gene>
    <name evidence="2" type="ORF">KSP40_PGU009980</name>
</gene>
<name>A0ABR2ML75_9ASPA</name>
<feature type="region of interest" description="Disordered" evidence="1">
    <location>
        <begin position="275"/>
        <end position="294"/>
    </location>
</feature>
<proteinExistence type="predicted"/>
<evidence type="ECO:0000256" key="1">
    <source>
        <dbReference type="SAM" id="MobiDB-lite"/>
    </source>
</evidence>